<dbReference type="AlphaFoldDB" id="A0A7K3WJZ5"/>
<dbReference type="RefSeq" id="WP_163282694.1">
    <property type="nucleotide sequence ID" value="NZ_JAAGVY010000001.1"/>
</dbReference>
<proteinExistence type="predicted"/>
<name>A0A7K3WJZ5_9FLAO</name>
<evidence type="ECO:0000313" key="3">
    <source>
        <dbReference type="Proteomes" id="UP000486602"/>
    </source>
</evidence>
<gene>
    <name evidence="2" type="ORF">G3O08_00450</name>
</gene>
<dbReference type="Pfam" id="PF11751">
    <property type="entry name" value="PorP_SprF"/>
    <property type="match status" value="1"/>
</dbReference>
<feature type="signal peptide" evidence="1">
    <location>
        <begin position="1"/>
        <end position="21"/>
    </location>
</feature>
<dbReference type="NCBIfam" id="TIGR03519">
    <property type="entry name" value="T9SS_PorP_fam"/>
    <property type="match status" value="1"/>
</dbReference>
<comment type="caution">
    <text evidence="2">The sequence shown here is derived from an EMBL/GenBank/DDBJ whole genome shotgun (WGS) entry which is preliminary data.</text>
</comment>
<evidence type="ECO:0000256" key="1">
    <source>
        <dbReference type="SAM" id="SignalP"/>
    </source>
</evidence>
<evidence type="ECO:0000313" key="2">
    <source>
        <dbReference type="EMBL" id="NEN21973.1"/>
    </source>
</evidence>
<keyword evidence="3" id="KW-1185">Reference proteome</keyword>
<sequence length="311" mass="34490">MRKYFAILLFTAFSIAGSAQQNPQFTNFLFNAFAINPANAGLKKCLDARAGYRTQWVGFEDNPRTIFVNAHQRIDAISNERGVIHGAGLDIEADNTGPSSRTTMHLNYAVHVPLTRKVRLSFGVAIGAFQYRLDAAQLNVPNQADPVTQQSQSELIFPDIKAGVWLYGKLWFVGFSGAHLTNPTLNEIGIDTQLQPNFNLMAGRIFESGDKMSYIPAAQLKFTGNSVPSIDVNFWADYDNRVALGVAFRSQDAVSGMLKFNFLDYFTIAYAYDFTYSKMRFGSANSHEIILGISACPRSQKVGFVPCNAYD</sequence>
<reference evidence="2 3" key="1">
    <citation type="submission" date="2020-02" db="EMBL/GenBank/DDBJ databases">
        <title>Out from the shadows clarifying the taxonomy of the family Cryomorphaceae and related taxa by utilizing the GTDB taxonomic framework.</title>
        <authorList>
            <person name="Bowman J.P."/>
        </authorList>
    </citation>
    <scope>NUCLEOTIDE SEQUENCE [LARGE SCALE GENOMIC DNA]</scope>
    <source>
        <strain evidence="2 3">QSSC 1-22</strain>
    </source>
</reference>
<accession>A0A7K3WJZ5</accession>
<dbReference type="InterPro" id="IPR019861">
    <property type="entry name" value="PorP/SprF_Bacteroidetes"/>
</dbReference>
<dbReference type="EMBL" id="JAAGVY010000001">
    <property type="protein sequence ID" value="NEN21973.1"/>
    <property type="molecule type" value="Genomic_DNA"/>
</dbReference>
<organism evidence="2 3">
    <name type="scientific">Cryomorpha ignava</name>
    <dbReference type="NCBI Taxonomy" id="101383"/>
    <lineage>
        <taxon>Bacteria</taxon>
        <taxon>Pseudomonadati</taxon>
        <taxon>Bacteroidota</taxon>
        <taxon>Flavobacteriia</taxon>
        <taxon>Flavobacteriales</taxon>
        <taxon>Cryomorphaceae</taxon>
        <taxon>Cryomorpha</taxon>
    </lineage>
</organism>
<feature type="chain" id="PRO_5029719846" evidence="1">
    <location>
        <begin position="22"/>
        <end position="311"/>
    </location>
</feature>
<keyword evidence="1" id="KW-0732">Signal</keyword>
<protein>
    <submittedName>
        <fullName evidence="2">Type IX secretion system membrane protein PorP/SprF</fullName>
    </submittedName>
</protein>
<dbReference type="Proteomes" id="UP000486602">
    <property type="component" value="Unassembled WGS sequence"/>
</dbReference>